<proteinExistence type="predicted"/>
<reference evidence="1" key="2">
    <citation type="journal article" date="2015" name="Fish Shellfish Immunol.">
        <title>Early steps in the European eel (Anguilla anguilla)-Vibrio vulnificus interaction in the gills: Role of the RtxA13 toxin.</title>
        <authorList>
            <person name="Callol A."/>
            <person name="Pajuelo D."/>
            <person name="Ebbesson L."/>
            <person name="Teles M."/>
            <person name="MacKenzie S."/>
            <person name="Amaro C."/>
        </authorList>
    </citation>
    <scope>NUCLEOTIDE SEQUENCE</scope>
</reference>
<accession>A0A0E9VZM2</accession>
<dbReference type="AlphaFoldDB" id="A0A0E9VZM2"/>
<reference evidence="1" key="1">
    <citation type="submission" date="2014-11" db="EMBL/GenBank/DDBJ databases">
        <authorList>
            <person name="Amaro Gonzalez C."/>
        </authorList>
    </citation>
    <scope>NUCLEOTIDE SEQUENCE</scope>
</reference>
<dbReference type="EMBL" id="GBXM01025030">
    <property type="protein sequence ID" value="JAH83547.1"/>
    <property type="molecule type" value="Transcribed_RNA"/>
</dbReference>
<sequence length="67" mass="7797">MNLKLNSGWMEFRAFIVFNTSDPHSLTVLSRQVSDRNPDFKFNLRHMAALCSSPWEQGVTRDYSCSR</sequence>
<name>A0A0E9VZM2_ANGAN</name>
<protein>
    <submittedName>
        <fullName evidence="1">Uncharacterized protein</fullName>
    </submittedName>
</protein>
<evidence type="ECO:0000313" key="1">
    <source>
        <dbReference type="EMBL" id="JAH83547.1"/>
    </source>
</evidence>
<organism evidence="1">
    <name type="scientific">Anguilla anguilla</name>
    <name type="common">European freshwater eel</name>
    <name type="synonym">Muraena anguilla</name>
    <dbReference type="NCBI Taxonomy" id="7936"/>
    <lineage>
        <taxon>Eukaryota</taxon>
        <taxon>Metazoa</taxon>
        <taxon>Chordata</taxon>
        <taxon>Craniata</taxon>
        <taxon>Vertebrata</taxon>
        <taxon>Euteleostomi</taxon>
        <taxon>Actinopterygii</taxon>
        <taxon>Neopterygii</taxon>
        <taxon>Teleostei</taxon>
        <taxon>Anguilliformes</taxon>
        <taxon>Anguillidae</taxon>
        <taxon>Anguilla</taxon>
    </lineage>
</organism>